<evidence type="ECO:0000313" key="2">
    <source>
        <dbReference type="Proteomes" id="UP000027222"/>
    </source>
</evidence>
<dbReference type="Proteomes" id="UP000027222">
    <property type="component" value="Unassembled WGS sequence"/>
</dbReference>
<name>A0A067SCL3_GALM3</name>
<reference evidence="2" key="1">
    <citation type="journal article" date="2014" name="Proc. Natl. Acad. Sci. U.S.A.">
        <title>Extensive sampling of basidiomycete genomes demonstrates inadequacy of the white-rot/brown-rot paradigm for wood decay fungi.</title>
        <authorList>
            <person name="Riley R."/>
            <person name="Salamov A.A."/>
            <person name="Brown D.W."/>
            <person name="Nagy L.G."/>
            <person name="Floudas D."/>
            <person name="Held B.W."/>
            <person name="Levasseur A."/>
            <person name="Lombard V."/>
            <person name="Morin E."/>
            <person name="Otillar R."/>
            <person name="Lindquist E.A."/>
            <person name="Sun H."/>
            <person name="LaButti K.M."/>
            <person name="Schmutz J."/>
            <person name="Jabbour D."/>
            <person name="Luo H."/>
            <person name="Baker S.E."/>
            <person name="Pisabarro A.G."/>
            <person name="Walton J.D."/>
            <person name="Blanchette R.A."/>
            <person name="Henrissat B."/>
            <person name="Martin F."/>
            <person name="Cullen D."/>
            <person name="Hibbett D.S."/>
            <person name="Grigoriev I.V."/>
        </authorList>
    </citation>
    <scope>NUCLEOTIDE SEQUENCE [LARGE SCALE GENOMIC DNA]</scope>
    <source>
        <strain evidence="2">CBS 339.88</strain>
    </source>
</reference>
<proteinExistence type="predicted"/>
<accession>A0A067SCL3</accession>
<dbReference type="EMBL" id="KL142407">
    <property type="protein sequence ID" value="KDR68636.1"/>
    <property type="molecule type" value="Genomic_DNA"/>
</dbReference>
<organism evidence="1 2">
    <name type="scientific">Galerina marginata (strain CBS 339.88)</name>
    <dbReference type="NCBI Taxonomy" id="685588"/>
    <lineage>
        <taxon>Eukaryota</taxon>
        <taxon>Fungi</taxon>
        <taxon>Dikarya</taxon>
        <taxon>Basidiomycota</taxon>
        <taxon>Agaricomycotina</taxon>
        <taxon>Agaricomycetes</taxon>
        <taxon>Agaricomycetidae</taxon>
        <taxon>Agaricales</taxon>
        <taxon>Agaricineae</taxon>
        <taxon>Strophariaceae</taxon>
        <taxon>Galerina</taxon>
    </lineage>
</organism>
<sequence length="147" mass="16444">MSPSIANFCIELAVPQKRVILRNSHIRLASLGLTTARKDRNQRTVSKLLLQIQYSLLGQKPFFKFNRKISGPRLLDFTQIDSAAGSSKPTTSLYNEELCCEVGLLLGTSFFQRLWLAETIKSASLDISFPDCQSFSEANPEGNVLFQ</sequence>
<dbReference type="AlphaFoldDB" id="A0A067SCL3"/>
<protein>
    <submittedName>
        <fullName evidence="1">Uncharacterized protein</fullName>
    </submittedName>
</protein>
<keyword evidence="2" id="KW-1185">Reference proteome</keyword>
<dbReference type="HOGENOM" id="CLU_1768201_0_0_1"/>
<gene>
    <name evidence="1" type="ORF">GALMADRAFT_1038797</name>
</gene>
<evidence type="ECO:0000313" key="1">
    <source>
        <dbReference type="EMBL" id="KDR68636.1"/>
    </source>
</evidence>